<dbReference type="SUPFAM" id="SSF56176">
    <property type="entry name" value="FAD-binding/transporter-associated domain-like"/>
    <property type="match status" value="1"/>
</dbReference>
<protein>
    <submittedName>
        <fullName evidence="6">FAD-binding domain-containing protein</fullName>
    </submittedName>
</protein>
<dbReference type="Gene3D" id="3.30.465.10">
    <property type="match status" value="1"/>
</dbReference>
<evidence type="ECO:0000313" key="6">
    <source>
        <dbReference type="EMBL" id="KAF1831135.1"/>
    </source>
</evidence>
<dbReference type="GO" id="GO:0071949">
    <property type="term" value="F:FAD binding"/>
    <property type="evidence" value="ECO:0007669"/>
    <property type="project" value="InterPro"/>
</dbReference>
<dbReference type="Gene3D" id="3.30.43.10">
    <property type="entry name" value="Uridine Diphospho-n-acetylenolpyruvylglucosamine Reductase, domain 2"/>
    <property type="match status" value="1"/>
</dbReference>
<proteinExistence type="inferred from homology"/>
<evidence type="ECO:0000256" key="1">
    <source>
        <dbReference type="ARBA" id="ARBA00005466"/>
    </source>
</evidence>
<sequence length="650" mass="72322">MAPHATDIANGRSGFDVVQALTKYGVDINSSLQGDGETAASTLAKLYPKQIITTAADTEAWRKQFWSVNQRDAKPTLIFQPESAKDVAIALLVCRFAQAKFAVKSGGHAAMKGASSADGGIVIDLKKLNMIELSDNKKIAKLGAGNKWESVFEELAKDGLAVAGGRTADVGVGGYTLGGGISFFASARGWACDNVRNFELVTAQGEILNVNYQTNPDLFWALRGGGPNFGIVTRFDYETFPQGDIYAGSLFYDYEHKDAVVKAFSSFARDADPKGATWLGAAQIDGKKLFTVLSMHSEPTGDCEMVRTYNAIPSLQSGHKIRSLTDMVREVANSNIQDHRQYFWNRTFKFDADFVAWLCDAYYAEMSHEVDRADSRNAALILLQFFTKEAVSFMRREGGNCLPLTVDDAPYVNLLIPTSWAHENDDEFVYDVARKFMDIAVAEGKRRGLYVDFVYMNYGSCYQDVLKSYGKENYERLREVASKHDPEGVFQKLTPGYFKFGDVWQIGALLFWLLTNGITGPEDPGPKRIAPDALDDDETQVVSIAGPVDLGRIEGAGVFSNVVYPPLRRYEKELKDICARSLNWNQSYRPTLRKMRQEILDYLQADPTIDSGRSLGPMQPVRIKYIRFLAFCVICQRPETDRLLKPPGKN</sequence>
<accession>A0A6A5K0L9</accession>
<reference evidence="6" key="1">
    <citation type="submission" date="2020-01" db="EMBL/GenBank/DDBJ databases">
        <authorList>
            <consortium name="DOE Joint Genome Institute"/>
            <person name="Haridas S."/>
            <person name="Albert R."/>
            <person name="Binder M."/>
            <person name="Bloem J."/>
            <person name="Labutti K."/>
            <person name="Salamov A."/>
            <person name="Andreopoulos B."/>
            <person name="Baker S.E."/>
            <person name="Barry K."/>
            <person name="Bills G."/>
            <person name="Bluhm B.H."/>
            <person name="Cannon C."/>
            <person name="Castanera R."/>
            <person name="Culley D.E."/>
            <person name="Daum C."/>
            <person name="Ezra D."/>
            <person name="Gonzalez J.B."/>
            <person name="Henrissat B."/>
            <person name="Kuo A."/>
            <person name="Liang C."/>
            <person name="Lipzen A."/>
            <person name="Lutzoni F."/>
            <person name="Magnuson J."/>
            <person name="Mondo S."/>
            <person name="Nolan M."/>
            <person name="Ohm R."/>
            <person name="Pangilinan J."/>
            <person name="Park H.-J."/>
            <person name="Ramirez L."/>
            <person name="Alfaro M."/>
            <person name="Sun H."/>
            <person name="Tritt A."/>
            <person name="Yoshinaga Y."/>
            <person name="Zwiers L.-H."/>
            <person name="Turgeon B.G."/>
            <person name="Goodwin S.B."/>
            <person name="Spatafora J.W."/>
            <person name="Crous P.W."/>
            <person name="Grigoriev I.V."/>
        </authorList>
    </citation>
    <scope>NUCLEOTIDE SEQUENCE</scope>
    <source>
        <strain evidence="6">P77</strain>
    </source>
</reference>
<dbReference type="InterPro" id="IPR016169">
    <property type="entry name" value="FAD-bd_PCMH_sub2"/>
</dbReference>
<keyword evidence="7" id="KW-1185">Reference proteome</keyword>
<dbReference type="Proteomes" id="UP000800040">
    <property type="component" value="Unassembled WGS sequence"/>
</dbReference>
<evidence type="ECO:0000256" key="4">
    <source>
        <dbReference type="ARBA" id="ARBA00023002"/>
    </source>
</evidence>
<evidence type="ECO:0000256" key="2">
    <source>
        <dbReference type="ARBA" id="ARBA00022630"/>
    </source>
</evidence>
<dbReference type="Gene3D" id="3.40.462.20">
    <property type="match status" value="1"/>
</dbReference>
<feature type="domain" description="FAD-binding PCMH-type" evidence="5">
    <location>
        <begin position="71"/>
        <end position="242"/>
    </location>
</feature>
<keyword evidence="4" id="KW-0560">Oxidoreductase</keyword>
<dbReference type="InterPro" id="IPR016167">
    <property type="entry name" value="FAD-bd_PCMH_sub1"/>
</dbReference>
<evidence type="ECO:0000313" key="7">
    <source>
        <dbReference type="Proteomes" id="UP000800040"/>
    </source>
</evidence>
<keyword evidence="3" id="KW-0274">FAD</keyword>
<dbReference type="InterPro" id="IPR016166">
    <property type="entry name" value="FAD-bd_PCMH"/>
</dbReference>
<dbReference type="InterPro" id="IPR036318">
    <property type="entry name" value="FAD-bd_PCMH-like_sf"/>
</dbReference>
<dbReference type="PANTHER" id="PTHR42973:SF34">
    <property type="entry name" value="FAD BINDING DOMAIN PROTEIN (AFU_ORTHOLOGUE AFUA_3G02770)"/>
    <property type="match status" value="1"/>
</dbReference>
<evidence type="ECO:0000259" key="5">
    <source>
        <dbReference type="PROSITE" id="PS51387"/>
    </source>
</evidence>
<gene>
    <name evidence="6" type="ORF">BDW02DRAFT_633073</name>
</gene>
<dbReference type="Pfam" id="PF01565">
    <property type="entry name" value="FAD_binding_4"/>
    <property type="match status" value="1"/>
</dbReference>
<evidence type="ECO:0000256" key="3">
    <source>
        <dbReference type="ARBA" id="ARBA00022827"/>
    </source>
</evidence>
<dbReference type="PROSITE" id="PS51387">
    <property type="entry name" value="FAD_PCMH"/>
    <property type="match status" value="1"/>
</dbReference>
<dbReference type="InterPro" id="IPR050416">
    <property type="entry name" value="FAD-linked_Oxidoreductase"/>
</dbReference>
<comment type="similarity">
    <text evidence="1">Belongs to the oxygen-dependent FAD-linked oxidoreductase family.</text>
</comment>
<dbReference type="OrthoDB" id="2151789at2759"/>
<name>A0A6A5K0L9_9PLEO</name>
<dbReference type="AlphaFoldDB" id="A0A6A5K0L9"/>
<organism evidence="6 7">
    <name type="scientific">Decorospora gaudefroyi</name>
    <dbReference type="NCBI Taxonomy" id="184978"/>
    <lineage>
        <taxon>Eukaryota</taxon>
        <taxon>Fungi</taxon>
        <taxon>Dikarya</taxon>
        <taxon>Ascomycota</taxon>
        <taxon>Pezizomycotina</taxon>
        <taxon>Dothideomycetes</taxon>
        <taxon>Pleosporomycetidae</taxon>
        <taxon>Pleosporales</taxon>
        <taxon>Pleosporineae</taxon>
        <taxon>Pleosporaceae</taxon>
        <taxon>Decorospora</taxon>
    </lineage>
</organism>
<keyword evidence="2" id="KW-0285">Flavoprotein</keyword>
<dbReference type="EMBL" id="ML975372">
    <property type="protein sequence ID" value="KAF1831135.1"/>
    <property type="molecule type" value="Genomic_DNA"/>
</dbReference>
<dbReference type="PANTHER" id="PTHR42973">
    <property type="entry name" value="BINDING OXIDOREDUCTASE, PUTATIVE (AFU_ORTHOLOGUE AFUA_1G17690)-RELATED"/>
    <property type="match status" value="1"/>
</dbReference>
<dbReference type="InterPro" id="IPR006094">
    <property type="entry name" value="Oxid_FAD_bind_N"/>
</dbReference>
<dbReference type="GO" id="GO:0016491">
    <property type="term" value="F:oxidoreductase activity"/>
    <property type="evidence" value="ECO:0007669"/>
    <property type="project" value="UniProtKB-KW"/>
</dbReference>